<dbReference type="PANTHER" id="PTHR47618:SF1">
    <property type="entry name" value="BIFUNCTIONAL OLIGORIBONUCLEASE AND PAP PHOSPHATASE NRNA"/>
    <property type="match status" value="1"/>
</dbReference>
<name>A0A532V5F2_UNCL8</name>
<reference evidence="4 5" key="1">
    <citation type="submission" date="2017-06" db="EMBL/GenBank/DDBJ databases">
        <title>Novel microbial phyla capable of carbon fixation and sulfur reduction in deep-sea sediments.</title>
        <authorList>
            <person name="Huang J."/>
            <person name="Baker B."/>
            <person name="Wang Y."/>
        </authorList>
    </citation>
    <scope>NUCLEOTIDE SEQUENCE [LARGE SCALE GENOMIC DNA]</scope>
    <source>
        <strain evidence="4">B3_LCP</strain>
    </source>
</reference>
<dbReference type="InterPro" id="IPR001667">
    <property type="entry name" value="DDH_dom"/>
</dbReference>
<dbReference type="Proteomes" id="UP000319619">
    <property type="component" value="Unassembled WGS sequence"/>
</dbReference>
<dbReference type="Pfam" id="PF02272">
    <property type="entry name" value="DHHA1"/>
    <property type="match status" value="1"/>
</dbReference>
<organism evidence="4 5">
    <name type="scientific">candidate division LCP-89 bacterium B3_LCP</name>
    <dbReference type="NCBI Taxonomy" id="2012998"/>
    <lineage>
        <taxon>Bacteria</taxon>
        <taxon>Pseudomonadati</taxon>
        <taxon>Bacteria division LCP-89</taxon>
    </lineage>
</organism>
<comment type="caution">
    <text evidence="4">The sequence shown here is derived from an EMBL/GenBank/DDBJ whole genome shotgun (WGS) entry which is preliminary data.</text>
</comment>
<evidence type="ECO:0000313" key="5">
    <source>
        <dbReference type="Proteomes" id="UP000319619"/>
    </source>
</evidence>
<protein>
    <submittedName>
        <fullName evidence="4">Phosphoesterase</fullName>
    </submittedName>
</protein>
<evidence type="ECO:0000256" key="1">
    <source>
        <dbReference type="SAM" id="MobiDB-lite"/>
    </source>
</evidence>
<dbReference type="PANTHER" id="PTHR47618">
    <property type="entry name" value="BIFUNCTIONAL OLIGORIBONUCLEASE AND PAP PHOSPHATASE NRNA"/>
    <property type="match status" value="1"/>
</dbReference>
<dbReference type="InterPro" id="IPR003156">
    <property type="entry name" value="DHHA1_dom"/>
</dbReference>
<dbReference type="Pfam" id="PF01368">
    <property type="entry name" value="DHH"/>
    <property type="match status" value="1"/>
</dbReference>
<gene>
    <name evidence="4" type="ORF">CEE37_01690</name>
</gene>
<evidence type="ECO:0000259" key="2">
    <source>
        <dbReference type="Pfam" id="PF01368"/>
    </source>
</evidence>
<dbReference type="EMBL" id="NJBN01000001">
    <property type="protein sequence ID" value="TKJ42419.1"/>
    <property type="molecule type" value="Genomic_DNA"/>
</dbReference>
<proteinExistence type="predicted"/>
<dbReference type="InterPro" id="IPR051319">
    <property type="entry name" value="Oligoribo/pAp-PDE_c-di-AMP_PDE"/>
</dbReference>
<dbReference type="Gene3D" id="3.90.1640.10">
    <property type="entry name" value="inorganic pyrophosphatase (n-terminal core)"/>
    <property type="match status" value="1"/>
</dbReference>
<dbReference type="GO" id="GO:0003676">
    <property type="term" value="F:nucleic acid binding"/>
    <property type="evidence" value="ECO:0007669"/>
    <property type="project" value="InterPro"/>
</dbReference>
<evidence type="ECO:0000259" key="3">
    <source>
        <dbReference type="Pfam" id="PF02272"/>
    </source>
</evidence>
<accession>A0A532V5F2</accession>
<feature type="domain" description="DHHA1" evidence="3">
    <location>
        <begin position="263"/>
        <end position="353"/>
    </location>
</feature>
<sequence length="385" mass="42115">MRDNAKKTPLPDAKTDAASPIKDQESTGLLCDKLFADRDWDPDRQAERFLKSLPDSGNILLTSHDNPDPDALASCMALQKLIEAKKGVKPRIAIGGILGRAENRAMSIELEIDLYPIDILEDKPWEAIVMVDAQPGSGNSHLPANVPVTAVIDHHPQRKSLKAPFVDIRPEYGAVSTILVEYLRGQGVNWDAKLATALLYAIKSETADLGRGICNVDQLAYFALFESVDWELLHRILKAKIPGDYFALFLRGIKGGTLYGNALVTNLGEIPVPDAVAEIADFLLRHENVSRSLVLGRYEDQIVFSIRFTGSDLDAGVIASTITRDLGTGGGHDLMAGGRIILKKSKLKKADEIFTTLIDRFLVLIGSDKLKNGKPLLELQSDKGE</sequence>
<feature type="domain" description="DDH" evidence="2">
    <location>
        <begin position="58"/>
        <end position="202"/>
    </location>
</feature>
<feature type="region of interest" description="Disordered" evidence="1">
    <location>
        <begin position="1"/>
        <end position="24"/>
    </location>
</feature>
<dbReference type="SUPFAM" id="SSF64182">
    <property type="entry name" value="DHH phosphoesterases"/>
    <property type="match status" value="1"/>
</dbReference>
<evidence type="ECO:0000313" key="4">
    <source>
        <dbReference type="EMBL" id="TKJ42419.1"/>
    </source>
</evidence>
<dbReference type="AlphaFoldDB" id="A0A532V5F2"/>
<dbReference type="InterPro" id="IPR038763">
    <property type="entry name" value="DHH_sf"/>
</dbReference>